<feature type="transmembrane region" description="Helical" evidence="1">
    <location>
        <begin position="6"/>
        <end position="27"/>
    </location>
</feature>
<sequence length="166" mass="17546">MFGLSTLGLIHTLISLIAVIAGIVAFVRDGRIKPDGLTGQVYIWATVVTCLTGFGIFAHGGFGKPHALGILTLIVLGVAVAAGKTKLFGRSWLLVETVSYSTTFFFHMIPGVTETTTRLPAGNPVFPDADAPGLVVATGLIFILFLVGVVIQLRRLKVSVPELQSV</sequence>
<evidence type="ECO:0008006" key="4">
    <source>
        <dbReference type="Google" id="ProtNLM"/>
    </source>
</evidence>
<dbReference type="EMBL" id="JACOGF010000017">
    <property type="protein sequence ID" value="MBC3920535.1"/>
    <property type="molecule type" value="Genomic_DNA"/>
</dbReference>
<gene>
    <name evidence="2" type="ORF">H8L32_23930</name>
</gene>
<protein>
    <recommendedName>
        <fullName evidence="4">DUF2306 domain-containing protein</fullName>
    </recommendedName>
</protein>
<dbReference type="Proteomes" id="UP000650424">
    <property type="component" value="Unassembled WGS sequence"/>
</dbReference>
<keyword evidence="1" id="KW-1133">Transmembrane helix</keyword>
<feature type="transmembrane region" description="Helical" evidence="1">
    <location>
        <begin position="133"/>
        <end position="153"/>
    </location>
</feature>
<keyword evidence="3" id="KW-1185">Reference proteome</keyword>
<accession>A0ABR6ZY83</accession>
<evidence type="ECO:0000313" key="2">
    <source>
        <dbReference type="EMBL" id="MBC3920535.1"/>
    </source>
</evidence>
<feature type="transmembrane region" description="Helical" evidence="1">
    <location>
        <begin position="92"/>
        <end position="113"/>
    </location>
</feature>
<comment type="caution">
    <text evidence="2">The sequence shown here is derived from an EMBL/GenBank/DDBJ whole genome shotgun (WGS) entry which is preliminary data.</text>
</comment>
<name>A0ABR6ZY83_9BURK</name>
<organism evidence="2 3">
    <name type="scientific">Undibacterium hunanense</name>
    <dbReference type="NCBI Taxonomy" id="2762292"/>
    <lineage>
        <taxon>Bacteria</taxon>
        <taxon>Pseudomonadati</taxon>
        <taxon>Pseudomonadota</taxon>
        <taxon>Betaproteobacteria</taxon>
        <taxon>Burkholderiales</taxon>
        <taxon>Oxalobacteraceae</taxon>
        <taxon>Undibacterium</taxon>
    </lineage>
</organism>
<reference evidence="2 3" key="1">
    <citation type="submission" date="2020-08" db="EMBL/GenBank/DDBJ databases">
        <title>Novel species isolated from subtropical streams in China.</title>
        <authorList>
            <person name="Lu H."/>
        </authorList>
    </citation>
    <scope>NUCLEOTIDE SEQUENCE [LARGE SCALE GENOMIC DNA]</scope>
    <source>
        <strain evidence="2 3">CY18W</strain>
    </source>
</reference>
<keyword evidence="1" id="KW-0472">Membrane</keyword>
<proteinExistence type="predicted"/>
<evidence type="ECO:0000256" key="1">
    <source>
        <dbReference type="SAM" id="Phobius"/>
    </source>
</evidence>
<dbReference type="RefSeq" id="WP_186950161.1">
    <property type="nucleotide sequence ID" value="NZ_JACOGF010000017.1"/>
</dbReference>
<keyword evidence="1" id="KW-0812">Transmembrane</keyword>
<feature type="transmembrane region" description="Helical" evidence="1">
    <location>
        <begin position="66"/>
        <end position="83"/>
    </location>
</feature>
<evidence type="ECO:0000313" key="3">
    <source>
        <dbReference type="Proteomes" id="UP000650424"/>
    </source>
</evidence>
<feature type="transmembrane region" description="Helical" evidence="1">
    <location>
        <begin position="39"/>
        <end position="60"/>
    </location>
</feature>